<feature type="chain" id="PRO_5044787560" description="Peptidase S1 domain-containing protein" evidence="4">
    <location>
        <begin position="19"/>
        <end position="335"/>
    </location>
</feature>
<dbReference type="InterPro" id="IPR018114">
    <property type="entry name" value="TRYPSIN_HIS"/>
</dbReference>
<dbReference type="SUPFAM" id="SSF50494">
    <property type="entry name" value="Trypsin-like serine proteases"/>
    <property type="match status" value="1"/>
</dbReference>
<dbReference type="CDD" id="cd00190">
    <property type="entry name" value="Tryp_SPc"/>
    <property type="match status" value="1"/>
</dbReference>
<dbReference type="PROSITE" id="PS00134">
    <property type="entry name" value="TRYPSIN_HIS"/>
    <property type="match status" value="1"/>
</dbReference>
<dbReference type="InterPro" id="IPR043504">
    <property type="entry name" value="Peptidase_S1_PA_chymotrypsin"/>
</dbReference>
<reference evidence="6 7" key="1">
    <citation type="journal article" date="2024" name="bioRxiv">
        <title>A reference genome for Trichogramma kaykai: A tiny desert-dwelling parasitoid wasp with competing sex-ratio distorters.</title>
        <authorList>
            <person name="Culotta J."/>
            <person name="Lindsey A.R."/>
        </authorList>
    </citation>
    <scope>NUCLEOTIDE SEQUENCE [LARGE SCALE GENOMIC DNA]</scope>
    <source>
        <strain evidence="6 7">KSX58</strain>
    </source>
</reference>
<proteinExistence type="inferred from homology"/>
<organism evidence="6 7">
    <name type="scientific">Trichogramma kaykai</name>
    <dbReference type="NCBI Taxonomy" id="54128"/>
    <lineage>
        <taxon>Eukaryota</taxon>
        <taxon>Metazoa</taxon>
        <taxon>Ecdysozoa</taxon>
        <taxon>Arthropoda</taxon>
        <taxon>Hexapoda</taxon>
        <taxon>Insecta</taxon>
        <taxon>Pterygota</taxon>
        <taxon>Neoptera</taxon>
        <taxon>Endopterygota</taxon>
        <taxon>Hymenoptera</taxon>
        <taxon>Apocrita</taxon>
        <taxon>Proctotrupomorpha</taxon>
        <taxon>Chalcidoidea</taxon>
        <taxon>Trichogrammatidae</taxon>
        <taxon>Trichogramma</taxon>
    </lineage>
</organism>
<dbReference type="InterPro" id="IPR001314">
    <property type="entry name" value="Peptidase_S1A"/>
</dbReference>
<feature type="compositionally biased region" description="Polar residues" evidence="3">
    <location>
        <begin position="83"/>
        <end position="96"/>
    </location>
</feature>
<feature type="domain" description="Peptidase S1" evidence="5">
    <location>
        <begin position="27"/>
        <end position="327"/>
    </location>
</feature>
<comment type="caution">
    <text evidence="6">The sequence shown here is derived from an EMBL/GenBank/DDBJ whole genome shotgun (WGS) entry which is preliminary data.</text>
</comment>
<feature type="region of interest" description="Disordered" evidence="3">
    <location>
        <begin position="83"/>
        <end position="124"/>
    </location>
</feature>
<accession>A0ABD2X1X2</accession>
<name>A0ABD2X1X2_9HYME</name>
<feature type="signal peptide" evidence="4">
    <location>
        <begin position="1"/>
        <end position="18"/>
    </location>
</feature>
<evidence type="ECO:0000313" key="6">
    <source>
        <dbReference type="EMBL" id="KAL3399336.1"/>
    </source>
</evidence>
<dbReference type="Pfam" id="PF00089">
    <property type="entry name" value="Trypsin"/>
    <property type="match status" value="2"/>
</dbReference>
<evidence type="ECO:0000256" key="2">
    <source>
        <dbReference type="ARBA" id="ARBA00024195"/>
    </source>
</evidence>
<dbReference type="AlphaFoldDB" id="A0ABD2X1X2"/>
<evidence type="ECO:0000256" key="4">
    <source>
        <dbReference type="SAM" id="SignalP"/>
    </source>
</evidence>
<feature type="compositionally biased region" description="Low complexity" evidence="3">
    <location>
        <begin position="97"/>
        <end position="116"/>
    </location>
</feature>
<dbReference type="PANTHER" id="PTHR24256">
    <property type="entry name" value="TRYPTASE-RELATED"/>
    <property type="match status" value="1"/>
</dbReference>
<dbReference type="PROSITE" id="PS50240">
    <property type="entry name" value="TRYPSIN_DOM"/>
    <property type="match status" value="1"/>
</dbReference>
<keyword evidence="1" id="KW-1015">Disulfide bond</keyword>
<keyword evidence="7" id="KW-1185">Reference proteome</keyword>
<dbReference type="PROSITE" id="PS51257">
    <property type="entry name" value="PROKAR_LIPOPROTEIN"/>
    <property type="match status" value="1"/>
</dbReference>
<dbReference type="InterPro" id="IPR051487">
    <property type="entry name" value="Ser/Thr_Proteases_Immune/Dev"/>
</dbReference>
<gene>
    <name evidence="6" type="ORF">TKK_007202</name>
</gene>
<evidence type="ECO:0000259" key="5">
    <source>
        <dbReference type="PROSITE" id="PS50240"/>
    </source>
</evidence>
<protein>
    <recommendedName>
        <fullName evidence="5">Peptidase S1 domain-containing protein</fullName>
    </recommendedName>
</protein>
<dbReference type="InterPro" id="IPR001254">
    <property type="entry name" value="Trypsin_dom"/>
</dbReference>
<evidence type="ECO:0000313" key="7">
    <source>
        <dbReference type="Proteomes" id="UP001627154"/>
    </source>
</evidence>
<dbReference type="SMART" id="SM00020">
    <property type="entry name" value="Tryp_SPc"/>
    <property type="match status" value="1"/>
</dbReference>
<dbReference type="InterPro" id="IPR009003">
    <property type="entry name" value="Peptidase_S1_PA"/>
</dbReference>
<evidence type="ECO:0000256" key="3">
    <source>
        <dbReference type="SAM" id="MobiDB-lite"/>
    </source>
</evidence>
<dbReference type="Proteomes" id="UP001627154">
    <property type="component" value="Unassembled WGS sequence"/>
</dbReference>
<sequence>MFRLIFSVIFTLFVSCHAGTVLEKLAIMNGTLAGEGQFPYQVDLQWAHDGSHFCGGSIINKRYILTAAHCIYFALEDEEVTTMSPDDTTSDYDFNPTTVEYESSDSTTESSNSDLENPSSESPHNQTYVILLPKALRILAGVNKRDDENGIFFEVEKIIKHEYYGNDDAETEHGDIALIRLKEDIEFNDKIQPVKLASSENKEDVLPVGAPIYITGWGYTYQCMENHNEEVNDLRLAIRKISDFDQCQREYLEYAIKESNGTDVDHVIDHGMICSVGYQYSCKGDSGGPVVDERGVQVGVVSFSVDGLSDVHTSVRHYSEWIANNSKITEDEGSL</sequence>
<dbReference type="EMBL" id="JBJJXI010000056">
    <property type="protein sequence ID" value="KAL3399336.1"/>
    <property type="molecule type" value="Genomic_DNA"/>
</dbReference>
<dbReference type="PRINTS" id="PR00722">
    <property type="entry name" value="CHYMOTRYPSIN"/>
</dbReference>
<evidence type="ECO:0000256" key="1">
    <source>
        <dbReference type="ARBA" id="ARBA00023157"/>
    </source>
</evidence>
<keyword evidence="4" id="KW-0732">Signal</keyword>
<dbReference type="Gene3D" id="2.40.10.10">
    <property type="entry name" value="Trypsin-like serine proteases"/>
    <property type="match status" value="3"/>
</dbReference>
<comment type="similarity">
    <text evidence="2">Belongs to the peptidase S1 family. CLIP subfamily.</text>
</comment>